<feature type="transmembrane region" description="Helical" evidence="6">
    <location>
        <begin position="130"/>
        <end position="150"/>
    </location>
</feature>
<dbReference type="GO" id="GO:0005886">
    <property type="term" value="C:plasma membrane"/>
    <property type="evidence" value="ECO:0007669"/>
    <property type="project" value="UniProtKB-SubCell"/>
</dbReference>
<feature type="domain" description="EamA" evidence="7">
    <location>
        <begin position="161"/>
        <end position="297"/>
    </location>
</feature>
<dbReference type="SUPFAM" id="SSF103481">
    <property type="entry name" value="Multidrug resistance efflux transporter EmrE"/>
    <property type="match status" value="2"/>
</dbReference>
<feature type="domain" description="EamA" evidence="7">
    <location>
        <begin position="12"/>
        <end position="146"/>
    </location>
</feature>
<feature type="transmembrane region" description="Helical" evidence="6">
    <location>
        <begin position="260"/>
        <end position="279"/>
    </location>
</feature>
<evidence type="ECO:0000256" key="4">
    <source>
        <dbReference type="ARBA" id="ARBA00022989"/>
    </source>
</evidence>
<reference evidence="8 9" key="1">
    <citation type="submission" date="2014-12" db="EMBL/GenBank/DDBJ databases">
        <title>16Stimator: statistical estimation of ribosomal gene copy numbers from draft genome assemblies.</title>
        <authorList>
            <person name="Perisin M.A."/>
            <person name="Vetter M."/>
            <person name="Gilbert J.A."/>
            <person name="Bergelson J."/>
        </authorList>
    </citation>
    <scope>NUCLEOTIDE SEQUENCE [LARGE SCALE GENOMIC DNA]</scope>
    <source>
        <strain evidence="8 9">MEDvA23</strain>
    </source>
</reference>
<protein>
    <submittedName>
        <fullName evidence="8">Transporter</fullName>
    </submittedName>
</protein>
<comment type="caution">
    <text evidence="8">The sequence shown here is derived from an EMBL/GenBank/DDBJ whole genome shotgun (WGS) entry which is preliminary data.</text>
</comment>
<feature type="transmembrane region" description="Helical" evidence="6">
    <location>
        <begin position="41"/>
        <end position="60"/>
    </location>
</feature>
<accession>A0A0D0LLG4</accession>
<dbReference type="PANTHER" id="PTHR42920:SF14">
    <property type="entry name" value="TRANSPORTER, DRUG_METABOLITE EXPORTER FAMILY"/>
    <property type="match status" value="1"/>
</dbReference>
<feature type="transmembrane region" description="Helical" evidence="6">
    <location>
        <begin position="72"/>
        <end position="94"/>
    </location>
</feature>
<dbReference type="AlphaFoldDB" id="A0A0D0LLG4"/>
<evidence type="ECO:0000256" key="6">
    <source>
        <dbReference type="SAM" id="Phobius"/>
    </source>
</evidence>
<dbReference type="InterPro" id="IPR051258">
    <property type="entry name" value="Diverse_Substrate_Transporter"/>
</dbReference>
<feature type="transmembrane region" description="Helical" evidence="6">
    <location>
        <begin position="285"/>
        <end position="301"/>
    </location>
</feature>
<comment type="subcellular location">
    <subcellularLocation>
        <location evidence="1">Cell membrane</location>
        <topology evidence="1">Multi-pass membrane protein</topology>
    </subcellularLocation>
</comment>
<evidence type="ECO:0000256" key="5">
    <source>
        <dbReference type="ARBA" id="ARBA00023136"/>
    </source>
</evidence>
<proteinExistence type="predicted"/>
<feature type="transmembrane region" description="Helical" evidence="6">
    <location>
        <begin position="100"/>
        <end position="118"/>
    </location>
</feature>
<organism evidence="8 9">
    <name type="scientific">Variovorax paradoxus</name>
    <dbReference type="NCBI Taxonomy" id="34073"/>
    <lineage>
        <taxon>Bacteria</taxon>
        <taxon>Pseudomonadati</taxon>
        <taxon>Pseudomonadota</taxon>
        <taxon>Betaproteobacteria</taxon>
        <taxon>Burkholderiales</taxon>
        <taxon>Comamonadaceae</taxon>
        <taxon>Variovorax</taxon>
    </lineage>
</organism>
<name>A0A0D0LLG4_VARPD</name>
<dbReference type="InterPro" id="IPR037185">
    <property type="entry name" value="EmrE-like"/>
</dbReference>
<dbReference type="Pfam" id="PF00892">
    <property type="entry name" value="EamA"/>
    <property type="match status" value="2"/>
</dbReference>
<keyword evidence="4 6" id="KW-1133">Transmembrane helix</keyword>
<feature type="transmembrane region" description="Helical" evidence="6">
    <location>
        <begin position="156"/>
        <end position="176"/>
    </location>
</feature>
<feature type="transmembrane region" description="Helical" evidence="6">
    <location>
        <begin position="230"/>
        <end position="248"/>
    </location>
</feature>
<keyword evidence="5 6" id="KW-0472">Membrane</keyword>
<dbReference type="EMBL" id="JXQQ01000043">
    <property type="protein sequence ID" value="KIQ30058.1"/>
    <property type="molecule type" value="Genomic_DNA"/>
</dbReference>
<evidence type="ECO:0000256" key="3">
    <source>
        <dbReference type="ARBA" id="ARBA00022692"/>
    </source>
</evidence>
<evidence type="ECO:0000259" key="7">
    <source>
        <dbReference type="Pfam" id="PF00892"/>
    </source>
</evidence>
<evidence type="ECO:0000256" key="2">
    <source>
        <dbReference type="ARBA" id="ARBA00022475"/>
    </source>
</evidence>
<evidence type="ECO:0000256" key="1">
    <source>
        <dbReference type="ARBA" id="ARBA00004651"/>
    </source>
</evidence>
<sequence length="327" mass="33831">MSSSLSPRQRLLGIAALLVATSSWGGMFLVSKGVLHHVEPVWFTLIRYSMSALLFVLLILPRGMAPWRKLRLHAGPLALRGFAGFGVFSVMLLVGLAHSVPAHGAVIVATTPMTTQLLRWALDGVRPSRTTLLASALALLGVAIVSGLLFGDASAGASTLFGDAIAFVGTLGWVWYTRGAARFPGLDVIEYSALTVLAAWPLLLAGAVGASVLGLSQMPSAEGLRLSWEALLYVGLVSSAIAVLAFNYGVSKLGAVTGTAFFNFVPVSALLMSMAMGKMPTANEAVGMAMVIGALLIHTAAGRKASAALAAEAVPTLQNRGTCAATS</sequence>
<dbReference type="InterPro" id="IPR000620">
    <property type="entry name" value="EamA_dom"/>
</dbReference>
<dbReference type="RefSeq" id="WP_042580193.1">
    <property type="nucleotide sequence ID" value="NZ_JXQQ01000043.1"/>
</dbReference>
<dbReference type="Proteomes" id="UP000032067">
    <property type="component" value="Unassembled WGS sequence"/>
</dbReference>
<evidence type="ECO:0000313" key="8">
    <source>
        <dbReference type="EMBL" id="KIQ30058.1"/>
    </source>
</evidence>
<dbReference type="PANTHER" id="PTHR42920">
    <property type="entry name" value="OS03G0707200 PROTEIN-RELATED"/>
    <property type="match status" value="1"/>
</dbReference>
<evidence type="ECO:0000313" key="9">
    <source>
        <dbReference type="Proteomes" id="UP000032067"/>
    </source>
</evidence>
<feature type="transmembrane region" description="Helical" evidence="6">
    <location>
        <begin position="188"/>
        <end position="210"/>
    </location>
</feature>
<keyword evidence="2" id="KW-1003">Cell membrane</keyword>
<keyword evidence="3 6" id="KW-0812">Transmembrane</keyword>
<gene>
    <name evidence="8" type="ORF">RT97_18110</name>
</gene>